<dbReference type="InterPro" id="IPR007055">
    <property type="entry name" value="BON_dom"/>
</dbReference>
<dbReference type="Pfam" id="PF04972">
    <property type="entry name" value="BON"/>
    <property type="match status" value="1"/>
</dbReference>
<organism evidence="3 4">
    <name type="scientific">Cupriavidus laharis</name>
    <dbReference type="NCBI Taxonomy" id="151654"/>
    <lineage>
        <taxon>Bacteria</taxon>
        <taxon>Pseudomonadati</taxon>
        <taxon>Pseudomonadota</taxon>
        <taxon>Betaproteobacteria</taxon>
        <taxon>Burkholderiales</taxon>
        <taxon>Burkholderiaceae</taxon>
        <taxon>Cupriavidus</taxon>
    </lineage>
</organism>
<reference evidence="3 4" key="1">
    <citation type="submission" date="2021-08" db="EMBL/GenBank/DDBJ databases">
        <authorList>
            <person name="Peeters C."/>
        </authorList>
    </citation>
    <scope>NUCLEOTIDE SEQUENCE [LARGE SCALE GENOMIC DNA]</scope>
    <source>
        <strain evidence="3 4">LMG 23992</strain>
    </source>
</reference>
<evidence type="ECO:0000313" key="4">
    <source>
        <dbReference type="Proteomes" id="UP000727654"/>
    </source>
</evidence>
<feature type="region of interest" description="Disordered" evidence="1">
    <location>
        <begin position="153"/>
        <end position="175"/>
    </location>
</feature>
<keyword evidence="4" id="KW-1185">Reference proteome</keyword>
<dbReference type="InterPro" id="IPR051686">
    <property type="entry name" value="Lipoprotein_DolP"/>
</dbReference>
<dbReference type="PANTHER" id="PTHR34606:SF15">
    <property type="entry name" value="BON DOMAIN-CONTAINING PROTEIN"/>
    <property type="match status" value="1"/>
</dbReference>
<dbReference type="PANTHER" id="PTHR34606">
    <property type="entry name" value="BON DOMAIN-CONTAINING PROTEIN"/>
    <property type="match status" value="1"/>
</dbReference>
<name>A0ABM8WJA4_9BURK</name>
<accession>A0ABM8WJA4</accession>
<evidence type="ECO:0000259" key="2">
    <source>
        <dbReference type="PROSITE" id="PS50914"/>
    </source>
</evidence>
<dbReference type="SMART" id="SM00749">
    <property type="entry name" value="BON"/>
    <property type="match status" value="1"/>
</dbReference>
<sequence length="175" mass="19332">MFNFRKGRGGGSGDFPRHAQPGRGRPAYDENRGSGSEDWGQSFSGGQRVYPDDPGYRGRSPAFSGAARRPVGPKGYRRPDERVREDVCERLAMNPYVDVSDVSVEVSDGVVMLEGTVHERREKYVIEEISEAVFGVTEVENRLRVQRNDGTVRAGPVAGHFEGSDTSPERTLNKS</sequence>
<dbReference type="InterPro" id="IPR014004">
    <property type="entry name" value="Transpt-assoc_nodulatn_dom_bac"/>
</dbReference>
<dbReference type="Gene3D" id="3.30.1340.30">
    <property type="match status" value="1"/>
</dbReference>
<proteinExistence type="predicted"/>
<dbReference type="EMBL" id="CAJZAI010000002">
    <property type="protein sequence ID" value="CAG9167408.1"/>
    <property type="molecule type" value="Genomic_DNA"/>
</dbReference>
<feature type="region of interest" description="Disordered" evidence="1">
    <location>
        <begin position="1"/>
        <end position="82"/>
    </location>
</feature>
<gene>
    <name evidence="3" type="ORF">LMG23992_00802</name>
</gene>
<comment type="caution">
    <text evidence="3">The sequence shown here is derived from an EMBL/GenBank/DDBJ whole genome shotgun (WGS) entry which is preliminary data.</text>
</comment>
<protein>
    <recommendedName>
        <fullName evidence="2">BON domain-containing protein</fullName>
    </recommendedName>
</protein>
<dbReference type="Proteomes" id="UP000727654">
    <property type="component" value="Unassembled WGS sequence"/>
</dbReference>
<evidence type="ECO:0000313" key="3">
    <source>
        <dbReference type="EMBL" id="CAG9167408.1"/>
    </source>
</evidence>
<dbReference type="PROSITE" id="PS50914">
    <property type="entry name" value="BON"/>
    <property type="match status" value="1"/>
</dbReference>
<evidence type="ECO:0000256" key="1">
    <source>
        <dbReference type="SAM" id="MobiDB-lite"/>
    </source>
</evidence>
<dbReference type="RefSeq" id="WP_224078496.1">
    <property type="nucleotide sequence ID" value="NZ_CAJZAI010000002.1"/>
</dbReference>
<feature type="domain" description="BON" evidence="2">
    <location>
        <begin position="79"/>
        <end position="147"/>
    </location>
</feature>